<keyword evidence="2" id="KW-1185">Reference proteome</keyword>
<reference evidence="1 2" key="1">
    <citation type="submission" date="2019-08" db="EMBL/GenBank/DDBJ databases">
        <title>Lentzea from Indian Himalayas.</title>
        <authorList>
            <person name="Mandal S."/>
            <person name="Mallick Gupta A."/>
            <person name="Maiti P.K."/>
            <person name="Sarkar J."/>
            <person name="Mandal S."/>
        </authorList>
    </citation>
    <scope>NUCLEOTIDE SEQUENCE [LARGE SCALE GENOMIC DNA]</scope>
    <source>
        <strain evidence="1 2">PSKA42</strain>
    </source>
</reference>
<dbReference type="SUPFAM" id="SSF89360">
    <property type="entry name" value="HesB-like domain"/>
    <property type="match status" value="1"/>
</dbReference>
<dbReference type="RefSeq" id="WP_167977666.1">
    <property type="nucleotide sequence ID" value="NZ_VSRL01000149.1"/>
</dbReference>
<accession>A0ABX1FR20</accession>
<evidence type="ECO:0000313" key="2">
    <source>
        <dbReference type="Proteomes" id="UP001515943"/>
    </source>
</evidence>
<organism evidence="1 2">
    <name type="scientific">Lentzea indica</name>
    <dbReference type="NCBI Taxonomy" id="2604800"/>
    <lineage>
        <taxon>Bacteria</taxon>
        <taxon>Bacillati</taxon>
        <taxon>Actinomycetota</taxon>
        <taxon>Actinomycetes</taxon>
        <taxon>Pseudonocardiales</taxon>
        <taxon>Pseudonocardiaceae</taxon>
        <taxon>Lentzea</taxon>
    </lineage>
</organism>
<proteinExistence type="predicted"/>
<dbReference type="InterPro" id="IPR035903">
    <property type="entry name" value="HesB-like_dom_sf"/>
</dbReference>
<comment type="caution">
    <text evidence="1">The sequence shown here is derived from an EMBL/GenBank/DDBJ whole genome shotgun (WGS) entry which is preliminary data.</text>
</comment>
<protein>
    <submittedName>
        <fullName evidence="1">Iron-sulfur cluster biosynthesis protein</fullName>
    </submittedName>
</protein>
<dbReference type="Gene3D" id="2.60.300.12">
    <property type="entry name" value="HesB-like domain"/>
    <property type="match status" value="1"/>
</dbReference>
<evidence type="ECO:0000313" key="1">
    <source>
        <dbReference type="EMBL" id="NKE61012.1"/>
    </source>
</evidence>
<name>A0ABX1FR20_9PSEU</name>
<gene>
    <name evidence="1" type="ORF">FXN61_31205</name>
</gene>
<sequence>MLEISSAAASAIDELTGSAERAGLRIRITAETDAGAALEAAVTEQSGPDDQLIRADSGARVFIEPAAALYLTDKVLDVHKDVDGKVQFTFHGKV</sequence>
<dbReference type="Proteomes" id="UP001515943">
    <property type="component" value="Unassembled WGS sequence"/>
</dbReference>
<dbReference type="EMBL" id="VSRL01000149">
    <property type="protein sequence ID" value="NKE61012.1"/>
    <property type="molecule type" value="Genomic_DNA"/>
</dbReference>